<accession>A0A7R8W5X3</accession>
<dbReference type="SUPFAM" id="SSF64602">
    <property type="entry name" value="F1 ATPase inhibitor, IF1, C-terminal domain"/>
    <property type="match status" value="1"/>
</dbReference>
<dbReference type="GO" id="GO:0005739">
    <property type="term" value="C:mitochondrion"/>
    <property type="evidence" value="ECO:0007669"/>
    <property type="project" value="UniProtKB-SubCell"/>
</dbReference>
<feature type="coiled-coil region" evidence="6">
    <location>
        <begin position="122"/>
        <end position="163"/>
    </location>
</feature>
<dbReference type="OrthoDB" id="10045676at2759"/>
<keyword evidence="3" id="KW-0809">Transit peptide</keyword>
<comment type="similarity">
    <text evidence="2">Belongs to the ATPase inhibitor family.</text>
</comment>
<dbReference type="Pfam" id="PF04568">
    <property type="entry name" value="IATP"/>
    <property type="match status" value="1"/>
</dbReference>
<protein>
    <submittedName>
        <fullName evidence="8">Uncharacterized protein</fullName>
    </submittedName>
</protein>
<proteinExistence type="inferred from homology"/>
<keyword evidence="5" id="KW-0496">Mitochondrion</keyword>
<dbReference type="PANTHER" id="PTHR48417">
    <property type="entry name" value="ATP SYNTHASE F1 SUBUNIT EPSILON"/>
    <property type="match status" value="1"/>
</dbReference>
<evidence type="ECO:0000256" key="2">
    <source>
        <dbReference type="ARBA" id="ARBA00010901"/>
    </source>
</evidence>
<dbReference type="GO" id="GO:0042030">
    <property type="term" value="F:ATPase inhibitor activity"/>
    <property type="evidence" value="ECO:0007669"/>
    <property type="project" value="InterPro"/>
</dbReference>
<dbReference type="Gene3D" id="1.20.5.500">
    <property type="entry name" value="Single helix bin"/>
    <property type="match status" value="2"/>
</dbReference>
<evidence type="ECO:0000256" key="1">
    <source>
        <dbReference type="ARBA" id="ARBA00004173"/>
    </source>
</evidence>
<dbReference type="EMBL" id="OB660223">
    <property type="protein sequence ID" value="CAD7223568.1"/>
    <property type="molecule type" value="Genomic_DNA"/>
</dbReference>
<evidence type="ECO:0000256" key="5">
    <source>
        <dbReference type="ARBA" id="ARBA00023128"/>
    </source>
</evidence>
<feature type="region of interest" description="Disordered" evidence="7">
    <location>
        <begin position="1"/>
        <end position="20"/>
    </location>
</feature>
<feature type="region of interest" description="Disordered" evidence="7">
    <location>
        <begin position="69"/>
        <end position="103"/>
    </location>
</feature>
<comment type="subcellular location">
    <subcellularLocation>
        <location evidence="1">Mitochondrion</location>
    </subcellularLocation>
</comment>
<reference evidence="8" key="1">
    <citation type="submission" date="2020-11" db="EMBL/GenBank/DDBJ databases">
        <authorList>
            <person name="Tran Van P."/>
        </authorList>
    </citation>
    <scope>NUCLEOTIDE SEQUENCE</scope>
</reference>
<name>A0A7R8W5X3_9CRUS</name>
<keyword evidence="4 6" id="KW-0175">Coiled coil</keyword>
<organism evidence="8">
    <name type="scientific">Cyprideis torosa</name>
    <dbReference type="NCBI Taxonomy" id="163714"/>
    <lineage>
        <taxon>Eukaryota</taxon>
        <taxon>Metazoa</taxon>
        <taxon>Ecdysozoa</taxon>
        <taxon>Arthropoda</taxon>
        <taxon>Crustacea</taxon>
        <taxon>Oligostraca</taxon>
        <taxon>Ostracoda</taxon>
        <taxon>Podocopa</taxon>
        <taxon>Podocopida</taxon>
        <taxon>Cytherocopina</taxon>
        <taxon>Cytheroidea</taxon>
        <taxon>Cytherideidae</taxon>
        <taxon>Cyprideis</taxon>
    </lineage>
</organism>
<evidence type="ECO:0000313" key="8">
    <source>
        <dbReference type="EMBL" id="CAD7223568.1"/>
    </source>
</evidence>
<evidence type="ECO:0000256" key="6">
    <source>
        <dbReference type="SAM" id="Coils"/>
    </source>
</evidence>
<sequence length="174" mass="19789">MEFINVDAKKQPNSSNFGENRPSFAISGFTNLVLLAKRVDFRCPFPLTDTKQALYKRLLASENIWSSIWSPSSNPTQRDTSQPSSPPARVQSGGDGTIRDAGGAFGKLEQAREEVYFRKIDQEQLKALKQHLEEEVEHHLQEIQRHEDAIQRHQERIGKLQGVEEEAEEGETEE</sequence>
<evidence type="ECO:0000256" key="4">
    <source>
        <dbReference type="ARBA" id="ARBA00023054"/>
    </source>
</evidence>
<evidence type="ECO:0000256" key="7">
    <source>
        <dbReference type="SAM" id="MobiDB-lite"/>
    </source>
</evidence>
<dbReference type="PANTHER" id="PTHR48417:SF1">
    <property type="entry name" value="ATP SYNTHASE F1 SUBUNIT EPSILON"/>
    <property type="match status" value="1"/>
</dbReference>
<gene>
    <name evidence="8" type="ORF">CTOB1V02_LOCUS1550</name>
</gene>
<dbReference type="InterPro" id="IPR007648">
    <property type="entry name" value="ATPase_inhibitor_mt"/>
</dbReference>
<evidence type="ECO:0000256" key="3">
    <source>
        <dbReference type="ARBA" id="ARBA00022946"/>
    </source>
</evidence>
<dbReference type="AlphaFoldDB" id="A0A7R8W5X3"/>